<evidence type="ECO:0000313" key="1">
    <source>
        <dbReference type="EMBL" id="CAF4167098.1"/>
    </source>
</evidence>
<gene>
    <name evidence="1" type="ORF">FNK824_LOCUS34492</name>
</gene>
<proteinExistence type="predicted"/>
<dbReference type="EMBL" id="CAJOBE010013597">
    <property type="protein sequence ID" value="CAF4167098.1"/>
    <property type="molecule type" value="Genomic_DNA"/>
</dbReference>
<name>A0A819Z5M6_9BILA</name>
<protein>
    <submittedName>
        <fullName evidence="1">Uncharacterized protein</fullName>
    </submittedName>
</protein>
<reference evidence="1" key="1">
    <citation type="submission" date="2021-02" db="EMBL/GenBank/DDBJ databases">
        <authorList>
            <person name="Nowell W R."/>
        </authorList>
    </citation>
    <scope>NUCLEOTIDE SEQUENCE</scope>
</reference>
<feature type="non-terminal residue" evidence="1">
    <location>
        <position position="1"/>
    </location>
</feature>
<dbReference type="Proteomes" id="UP000663874">
    <property type="component" value="Unassembled WGS sequence"/>
</dbReference>
<sequence length="124" mass="13462">LPIECTSYNVSGDATRRVNSAKGNFCDRDMVGWIRFVDRAGTVIVRKAPNGRCGSLKAGWILGVYPTEPGTTSLSTLCYVDEIGNPCSSSKPIRSTHCGDFLVFELPDPPTCPVCACTDDYELH</sequence>
<evidence type="ECO:0000313" key="2">
    <source>
        <dbReference type="Proteomes" id="UP000663874"/>
    </source>
</evidence>
<accession>A0A819Z5M6</accession>
<organism evidence="1 2">
    <name type="scientific">Rotaria sordida</name>
    <dbReference type="NCBI Taxonomy" id="392033"/>
    <lineage>
        <taxon>Eukaryota</taxon>
        <taxon>Metazoa</taxon>
        <taxon>Spiralia</taxon>
        <taxon>Gnathifera</taxon>
        <taxon>Rotifera</taxon>
        <taxon>Eurotatoria</taxon>
        <taxon>Bdelloidea</taxon>
        <taxon>Philodinida</taxon>
        <taxon>Philodinidae</taxon>
        <taxon>Rotaria</taxon>
    </lineage>
</organism>
<dbReference type="AlphaFoldDB" id="A0A819Z5M6"/>
<comment type="caution">
    <text evidence="1">The sequence shown here is derived from an EMBL/GenBank/DDBJ whole genome shotgun (WGS) entry which is preliminary data.</text>
</comment>